<keyword evidence="3" id="KW-0378">Hydrolase</keyword>
<keyword evidence="1" id="KW-1133">Transmembrane helix</keyword>
<proteinExistence type="predicted"/>
<dbReference type="GO" id="GO:0016787">
    <property type="term" value="F:hydrolase activity"/>
    <property type="evidence" value="ECO:0007669"/>
    <property type="project" value="UniProtKB-KW"/>
</dbReference>
<dbReference type="PANTHER" id="PTHR42886">
    <property type="entry name" value="RE40534P-RELATED"/>
    <property type="match status" value="1"/>
</dbReference>
<accession>A0A833QV23</accession>
<dbReference type="InterPro" id="IPR022742">
    <property type="entry name" value="Hydrolase_4"/>
</dbReference>
<evidence type="ECO:0000259" key="2">
    <source>
        <dbReference type="Pfam" id="PF12146"/>
    </source>
</evidence>
<protein>
    <submittedName>
        <fullName evidence="3">Alpha/beta hydrolase family</fullName>
    </submittedName>
</protein>
<keyword evidence="4" id="KW-1185">Reference proteome</keyword>
<dbReference type="AlphaFoldDB" id="A0A833QV23"/>
<dbReference type="PANTHER" id="PTHR42886:SF38">
    <property type="entry name" value="ALPHA_BETA-HYDROLASES SUPERFAMILY PROTEIN"/>
    <property type="match status" value="1"/>
</dbReference>
<feature type="domain" description="Serine aminopeptidase S33" evidence="2">
    <location>
        <begin position="73"/>
        <end position="200"/>
    </location>
</feature>
<dbReference type="Proteomes" id="UP000623129">
    <property type="component" value="Unassembled WGS sequence"/>
</dbReference>
<feature type="transmembrane region" description="Helical" evidence="1">
    <location>
        <begin position="17"/>
        <end position="41"/>
    </location>
</feature>
<dbReference type="Gene3D" id="3.40.50.1820">
    <property type="entry name" value="alpha/beta hydrolase"/>
    <property type="match status" value="1"/>
</dbReference>
<sequence>MTRLIPSEKSVDSTCEFYIISVLYYFSVSVTSQFLFPFTYLEQLYLSAISKQRILIPNQYGEKLVGVLEQVQSDNLVILCHGFQASKDDSILVSIADALIKEEICAFRFDFAGNGESEGIFRYGHYHREVDDLRAVVSYFLNQKYNIIAIVGHSKGGNAALLYASKYHDIPLIINMSGRFGLNHGIQGRLGKGFMQRITKHGFIDVKDKFGNFEYRVTHDSLMDRLNTDMHAASCSIPKEIRVLTIHGSKDQTVPVQDAYEFAKLIPNHKLHVIEGANHRYTEYIENLIVLVLQFIKESQIPSPKGEKEKLISRL</sequence>
<dbReference type="SUPFAM" id="SSF53474">
    <property type="entry name" value="alpha/beta-Hydrolases"/>
    <property type="match status" value="1"/>
</dbReference>
<keyword evidence="1" id="KW-0812">Transmembrane</keyword>
<dbReference type="EMBL" id="SWLB01000016">
    <property type="protein sequence ID" value="KAF3328366.1"/>
    <property type="molecule type" value="Genomic_DNA"/>
</dbReference>
<evidence type="ECO:0000313" key="3">
    <source>
        <dbReference type="EMBL" id="KAF3328366.1"/>
    </source>
</evidence>
<dbReference type="Pfam" id="PF12146">
    <property type="entry name" value="Hydrolase_4"/>
    <property type="match status" value="1"/>
</dbReference>
<reference evidence="3" key="1">
    <citation type="submission" date="2020-01" db="EMBL/GenBank/DDBJ databases">
        <title>Genome sequence of Kobresia littledalei, the first chromosome-level genome in the family Cyperaceae.</title>
        <authorList>
            <person name="Qu G."/>
        </authorList>
    </citation>
    <scope>NUCLEOTIDE SEQUENCE</scope>
    <source>
        <strain evidence="3">C.B.Clarke</strain>
        <tissue evidence="3">Leaf</tissue>
    </source>
</reference>
<dbReference type="InterPro" id="IPR029058">
    <property type="entry name" value="AB_hydrolase_fold"/>
</dbReference>
<name>A0A833QV23_9POAL</name>
<evidence type="ECO:0000313" key="4">
    <source>
        <dbReference type="Proteomes" id="UP000623129"/>
    </source>
</evidence>
<comment type="caution">
    <text evidence="3">The sequence shown here is derived from an EMBL/GenBank/DDBJ whole genome shotgun (WGS) entry which is preliminary data.</text>
</comment>
<organism evidence="3 4">
    <name type="scientific">Carex littledalei</name>
    <dbReference type="NCBI Taxonomy" id="544730"/>
    <lineage>
        <taxon>Eukaryota</taxon>
        <taxon>Viridiplantae</taxon>
        <taxon>Streptophyta</taxon>
        <taxon>Embryophyta</taxon>
        <taxon>Tracheophyta</taxon>
        <taxon>Spermatophyta</taxon>
        <taxon>Magnoliopsida</taxon>
        <taxon>Liliopsida</taxon>
        <taxon>Poales</taxon>
        <taxon>Cyperaceae</taxon>
        <taxon>Cyperoideae</taxon>
        <taxon>Cariceae</taxon>
        <taxon>Carex</taxon>
        <taxon>Carex subgen. Euthyceras</taxon>
    </lineage>
</organism>
<evidence type="ECO:0000256" key="1">
    <source>
        <dbReference type="SAM" id="Phobius"/>
    </source>
</evidence>
<dbReference type="OrthoDB" id="9988524at2759"/>
<gene>
    <name evidence="3" type="ORF">FCM35_KLT06972</name>
</gene>
<keyword evidence="1" id="KW-0472">Membrane</keyword>